<evidence type="ECO:0000256" key="8">
    <source>
        <dbReference type="SAM" id="MobiDB-lite"/>
    </source>
</evidence>
<dbReference type="EC" id="1.15.1.1" evidence="4"/>
<dbReference type="EMBL" id="ML977313">
    <property type="protein sequence ID" value="KAF2120542.1"/>
    <property type="molecule type" value="Genomic_DNA"/>
</dbReference>
<dbReference type="Pfam" id="PF00080">
    <property type="entry name" value="Sod_Cu"/>
    <property type="match status" value="1"/>
</dbReference>
<evidence type="ECO:0000256" key="1">
    <source>
        <dbReference type="ARBA" id="ARBA00004196"/>
    </source>
</evidence>
<accession>A0A6A5ZLS2</accession>
<evidence type="ECO:0000256" key="5">
    <source>
        <dbReference type="ARBA" id="ARBA00022525"/>
    </source>
</evidence>
<comment type="catalytic activity">
    <reaction evidence="7">
        <text>2 superoxide + 2 H(+) = H2O2 + O2</text>
        <dbReference type="Rhea" id="RHEA:20696"/>
        <dbReference type="ChEBI" id="CHEBI:15378"/>
        <dbReference type="ChEBI" id="CHEBI:15379"/>
        <dbReference type="ChEBI" id="CHEBI:16240"/>
        <dbReference type="ChEBI" id="CHEBI:18421"/>
        <dbReference type="EC" id="1.15.1.1"/>
    </reaction>
</comment>
<dbReference type="PANTHER" id="PTHR20910">
    <property type="entry name" value="AGAP001623-PA"/>
    <property type="match status" value="1"/>
</dbReference>
<evidence type="ECO:0000256" key="9">
    <source>
        <dbReference type="SAM" id="SignalP"/>
    </source>
</evidence>
<dbReference type="PANTHER" id="PTHR20910:SF1">
    <property type="entry name" value="SUPEROXIDE DISMUTASE COPPER_ZINC BINDING DOMAIN-CONTAINING PROTEIN"/>
    <property type="match status" value="1"/>
</dbReference>
<dbReference type="AlphaFoldDB" id="A0A6A5ZLS2"/>
<evidence type="ECO:0000313" key="11">
    <source>
        <dbReference type="EMBL" id="KAF2120542.1"/>
    </source>
</evidence>
<evidence type="ECO:0000256" key="4">
    <source>
        <dbReference type="ARBA" id="ARBA00012682"/>
    </source>
</evidence>
<evidence type="ECO:0000256" key="7">
    <source>
        <dbReference type="ARBA" id="ARBA00049204"/>
    </source>
</evidence>
<gene>
    <name evidence="11" type="ORF">BDV96DRAFT_594991</name>
</gene>
<keyword evidence="12" id="KW-1185">Reference proteome</keyword>
<evidence type="ECO:0000313" key="12">
    <source>
        <dbReference type="Proteomes" id="UP000799770"/>
    </source>
</evidence>
<comment type="subcellular location">
    <subcellularLocation>
        <location evidence="1">Cell envelope</location>
    </subcellularLocation>
    <subcellularLocation>
        <location evidence="2">Secreted</location>
    </subcellularLocation>
</comment>
<dbReference type="InterPro" id="IPR001424">
    <property type="entry name" value="SOD_Cu_Zn_dom"/>
</dbReference>
<keyword evidence="6" id="KW-0049">Antioxidant</keyword>
<dbReference type="OrthoDB" id="159229at2759"/>
<evidence type="ECO:0000259" key="10">
    <source>
        <dbReference type="Pfam" id="PF00080"/>
    </source>
</evidence>
<keyword evidence="5" id="KW-0964">Secreted</keyword>
<proteinExistence type="inferred from homology"/>
<dbReference type="GO" id="GO:0005576">
    <property type="term" value="C:extracellular region"/>
    <property type="evidence" value="ECO:0007669"/>
    <property type="project" value="UniProtKB-SubCell"/>
</dbReference>
<organism evidence="11 12">
    <name type="scientific">Lophiotrema nucula</name>
    <dbReference type="NCBI Taxonomy" id="690887"/>
    <lineage>
        <taxon>Eukaryota</taxon>
        <taxon>Fungi</taxon>
        <taxon>Dikarya</taxon>
        <taxon>Ascomycota</taxon>
        <taxon>Pezizomycotina</taxon>
        <taxon>Dothideomycetes</taxon>
        <taxon>Pleosporomycetidae</taxon>
        <taxon>Pleosporales</taxon>
        <taxon>Lophiotremataceae</taxon>
        <taxon>Lophiotrema</taxon>
    </lineage>
</organism>
<evidence type="ECO:0000256" key="3">
    <source>
        <dbReference type="ARBA" id="ARBA00010457"/>
    </source>
</evidence>
<reference evidence="11" key="1">
    <citation type="journal article" date="2020" name="Stud. Mycol.">
        <title>101 Dothideomycetes genomes: a test case for predicting lifestyles and emergence of pathogens.</title>
        <authorList>
            <person name="Haridas S."/>
            <person name="Albert R."/>
            <person name="Binder M."/>
            <person name="Bloem J."/>
            <person name="Labutti K."/>
            <person name="Salamov A."/>
            <person name="Andreopoulos B."/>
            <person name="Baker S."/>
            <person name="Barry K."/>
            <person name="Bills G."/>
            <person name="Bluhm B."/>
            <person name="Cannon C."/>
            <person name="Castanera R."/>
            <person name="Culley D."/>
            <person name="Daum C."/>
            <person name="Ezra D."/>
            <person name="Gonzalez J."/>
            <person name="Henrissat B."/>
            <person name="Kuo A."/>
            <person name="Liang C."/>
            <person name="Lipzen A."/>
            <person name="Lutzoni F."/>
            <person name="Magnuson J."/>
            <person name="Mondo S."/>
            <person name="Nolan M."/>
            <person name="Ohm R."/>
            <person name="Pangilinan J."/>
            <person name="Park H.-J."/>
            <person name="Ramirez L."/>
            <person name="Alfaro M."/>
            <person name="Sun H."/>
            <person name="Tritt A."/>
            <person name="Yoshinaga Y."/>
            <person name="Zwiers L.-H."/>
            <person name="Turgeon B."/>
            <person name="Goodwin S."/>
            <person name="Spatafora J."/>
            <person name="Crous P."/>
            <person name="Grigoriev I."/>
        </authorList>
    </citation>
    <scope>NUCLEOTIDE SEQUENCE</scope>
    <source>
        <strain evidence="11">CBS 627.86</strain>
    </source>
</reference>
<dbReference type="Gene3D" id="2.60.40.200">
    <property type="entry name" value="Superoxide dismutase, copper/zinc binding domain"/>
    <property type="match status" value="1"/>
</dbReference>
<evidence type="ECO:0000256" key="2">
    <source>
        <dbReference type="ARBA" id="ARBA00004613"/>
    </source>
</evidence>
<evidence type="ECO:0000256" key="6">
    <source>
        <dbReference type="ARBA" id="ARBA00022862"/>
    </source>
</evidence>
<keyword evidence="9" id="KW-0732">Signal</keyword>
<feature type="compositionally biased region" description="Polar residues" evidence="8">
    <location>
        <begin position="205"/>
        <end position="219"/>
    </location>
</feature>
<feature type="chain" id="PRO_5025488099" description="superoxide dismutase" evidence="9">
    <location>
        <begin position="19"/>
        <end position="267"/>
    </location>
</feature>
<dbReference type="Proteomes" id="UP000799770">
    <property type="component" value="Unassembled WGS sequence"/>
</dbReference>
<dbReference type="SUPFAM" id="SSF49329">
    <property type="entry name" value="Cu,Zn superoxide dismutase-like"/>
    <property type="match status" value="1"/>
</dbReference>
<protein>
    <recommendedName>
        <fullName evidence="4">superoxide dismutase</fullName>
        <ecNumber evidence="4">1.15.1.1</ecNumber>
    </recommendedName>
</protein>
<sequence length="267" mass="26696">MLASIVATFLAAAAIVSAQTSSLVASAPVVTNNPIGANYNANLPVQTKNAVRGSVVAQSNPDGKGVLVNVAIAGLPLEGGPFMYHIHEKPVPTDGNCTGTGAHLDPYKRGEVPACDSTKKETCQVGDLSGKWGNITAQSLSASYVDEYISTNPADPAYFGKLSIVVHSSNKTRLSCGNFTTIQAGDVSTLKPAGPSSGYALPTGASPTNNTLSLSATATGTGGESAQNPTATPPAPNAPSAQPSSGAQKVLAGAGALMGAAAFAMLL</sequence>
<dbReference type="InterPro" id="IPR036423">
    <property type="entry name" value="SOD-like_Cu/Zn_dom_sf"/>
</dbReference>
<dbReference type="InterPro" id="IPR053257">
    <property type="entry name" value="Cu-only_SOD"/>
</dbReference>
<dbReference type="FunFam" id="2.60.40.200:FF:000007">
    <property type="entry name" value="Cell surface Cu-only superoxide dismutase 5"/>
    <property type="match status" value="1"/>
</dbReference>
<dbReference type="GO" id="GO:0004784">
    <property type="term" value="F:superoxide dismutase activity"/>
    <property type="evidence" value="ECO:0007669"/>
    <property type="project" value="UniProtKB-EC"/>
</dbReference>
<feature type="signal peptide" evidence="9">
    <location>
        <begin position="1"/>
        <end position="18"/>
    </location>
</feature>
<dbReference type="GO" id="GO:0046872">
    <property type="term" value="F:metal ion binding"/>
    <property type="evidence" value="ECO:0007669"/>
    <property type="project" value="InterPro"/>
</dbReference>
<comment type="similarity">
    <text evidence="3">Belongs to the Cu-Zn superoxide dismutase family.</text>
</comment>
<name>A0A6A5ZLS2_9PLEO</name>
<feature type="region of interest" description="Disordered" evidence="8">
    <location>
        <begin position="198"/>
        <end position="246"/>
    </location>
</feature>
<feature type="domain" description="Superoxide dismutase copper/zinc binding" evidence="10">
    <location>
        <begin position="51"/>
        <end position="171"/>
    </location>
</feature>